<protein>
    <recommendedName>
        <fullName evidence="2">VQ domain-containing protein</fullName>
    </recommendedName>
</protein>
<dbReference type="AlphaFoldDB" id="A0AAP0WPT8"/>
<proteinExistence type="predicted"/>
<dbReference type="GO" id="GO:0005634">
    <property type="term" value="C:nucleus"/>
    <property type="evidence" value="ECO:0007669"/>
    <property type="project" value="TreeGrafter"/>
</dbReference>
<keyword evidence="4" id="KW-1185">Reference proteome</keyword>
<accession>A0AAP0WPT8</accession>
<feature type="compositionally biased region" description="Low complexity" evidence="1">
    <location>
        <begin position="37"/>
        <end position="54"/>
    </location>
</feature>
<name>A0AAP0WPT8_LIQFO</name>
<evidence type="ECO:0000313" key="4">
    <source>
        <dbReference type="Proteomes" id="UP001415857"/>
    </source>
</evidence>
<dbReference type="EMBL" id="JBBPBK010000010">
    <property type="protein sequence ID" value="KAK9276052.1"/>
    <property type="molecule type" value="Genomic_DNA"/>
</dbReference>
<dbReference type="Proteomes" id="UP001415857">
    <property type="component" value="Unassembled WGS sequence"/>
</dbReference>
<dbReference type="PANTHER" id="PTHR33143:SF76">
    <property type="entry name" value="VQ MOTIF-CONTAINING PROTEIN 8, CHLOROPLASTIC"/>
    <property type="match status" value="1"/>
</dbReference>
<evidence type="ECO:0000313" key="3">
    <source>
        <dbReference type="EMBL" id="KAK9276052.1"/>
    </source>
</evidence>
<dbReference type="InterPro" id="IPR039607">
    <property type="entry name" value="VQ_8/17/18/20/21/25"/>
</dbReference>
<dbReference type="Pfam" id="PF05678">
    <property type="entry name" value="VQ"/>
    <property type="match status" value="1"/>
</dbReference>
<evidence type="ECO:0000259" key="2">
    <source>
        <dbReference type="Pfam" id="PF05678"/>
    </source>
</evidence>
<sequence>MSPAKFHDDEHATRREINGPRPSPLRVNKESHFIHKSSSLSSSSNSNSNSSSSSTLYGVAKQQHAAAATHQQRHPVIIYTHSPKIIHTQARDFMALVQKLTGLSRSDGETAAPPQPQQGVKTSSDEGNDNVKPPAVSHDDNESSSVLTDEVNCGDVKVISSSSVSPMFNPPNPCFADIPLFTPNSSNFFCSPRPLYRYPDSVFASPNMGNSLSPSVLEFMKGLPEY</sequence>
<dbReference type="InterPro" id="IPR008889">
    <property type="entry name" value="VQ"/>
</dbReference>
<organism evidence="3 4">
    <name type="scientific">Liquidambar formosana</name>
    <name type="common">Formosan gum</name>
    <dbReference type="NCBI Taxonomy" id="63359"/>
    <lineage>
        <taxon>Eukaryota</taxon>
        <taxon>Viridiplantae</taxon>
        <taxon>Streptophyta</taxon>
        <taxon>Embryophyta</taxon>
        <taxon>Tracheophyta</taxon>
        <taxon>Spermatophyta</taxon>
        <taxon>Magnoliopsida</taxon>
        <taxon>eudicotyledons</taxon>
        <taxon>Gunneridae</taxon>
        <taxon>Pentapetalae</taxon>
        <taxon>Saxifragales</taxon>
        <taxon>Altingiaceae</taxon>
        <taxon>Liquidambar</taxon>
    </lineage>
</organism>
<dbReference type="PANTHER" id="PTHR33143">
    <property type="entry name" value="F16F4.1 PROTEIN-RELATED"/>
    <property type="match status" value="1"/>
</dbReference>
<evidence type="ECO:0000256" key="1">
    <source>
        <dbReference type="SAM" id="MobiDB-lite"/>
    </source>
</evidence>
<gene>
    <name evidence="3" type="ORF">L1049_005583</name>
</gene>
<feature type="region of interest" description="Disordered" evidence="1">
    <location>
        <begin position="105"/>
        <end position="149"/>
    </location>
</feature>
<comment type="caution">
    <text evidence="3">The sequence shown here is derived from an EMBL/GenBank/DDBJ whole genome shotgun (WGS) entry which is preliminary data.</text>
</comment>
<feature type="domain" description="VQ" evidence="2">
    <location>
        <begin position="80"/>
        <end position="104"/>
    </location>
</feature>
<feature type="region of interest" description="Disordered" evidence="1">
    <location>
        <begin position="1"/>
        <end position="57"/>
    </location>
</feature>
<reference evidence="3 4" key="1">
    <citation type="journal article" date="2024" name="Plant J.">
        <title>Genome sequences and population genomics reveal climatic adaptation and genomic divergence between two closely related sweetgum species.</title>
        <authorList>
            <person name="Xu W.Q."/>
            <person name="Ren C.Q."/>
            <person name="Zhang X.Y."/>
            <person name="Comes H.P."/>
            <person name="Liu X.H."/>
            <person name="Li Y.G."/>
            <person name="Kettle C.J."/>
            <person name="Jalonen R."/>
            <person name="Gaisberger H."/>
            <person name="Ma Y.Z."/>
            <person name="Qiu Y.X."/>
        </authorList>
    </citation>
    <scope>NUCLEOTIDE SEQUENCE [LARGE SCALE GENOMIC DNA]</scope>
    <source>
        <strain evidence="3">Hangzhou</strain>
    </source>
</reference>
<feature type="compositionally biased region" description="Basic and acidic residues" evidence="1">
    <location>
        <begin position="1"/>
        <end position="18"/>
    </location>
</feature>